<accession>W5JRE3</accession>
<dbReference type="AlphaFoldDB" id="W5JRE3"/>
<evidence type="ECO:0000313" key="9">
    <source>
        <dbReference type="EnsemblMetazoa" id="ADAC001503-PA"/>
    </source>
</evidence>
<dbReference type="CDD" id="cd00096">
    <property type="entry name" value="Ig"/>
    <property type="match status" value="1"/>
</dbReference>
<keyword evidence="3" id="KW-1015">Disulfide bond</keyword>
<protein>
    <recommendedName>
        <fullName evidence="2">Platelet-derived growth factor receptor-like protein</fullName>
    </recommendedName>
</protein>
<dbReference type="InterPro" id="IPR007110">
    <property type="entry name" value="Ig-like_dom"/>
</dbReference>
<evidence type="ECO:0000256" key="4">
    <source>
        <dbReference type="ARBA" id="ARBA00023319"/>
    </source>
</evidence>
<proteinExistence type="predicted"/>
<dbReference type="HOGENOM" id="CLU_350987_0_0_1"/>
<feature type="signal peptide" evidence="6">
    <location>
        <begin position="1"/>
        <end position="26"/>
    </location>
</feature>
<dbReference type="InterPro" id="IPR003598">
    <property type="entry name" value="Ig_sub2"/>
</dbReference>
<dbReference type="InterPro" id="IPR036179">
    <property type="entry name" value="Ig-like_dom_sf"/>
</dbReference>
<dbReference type="EnsemblMetazoa" id="ADAC001503-RA">
    <property type="protein sequence ID" value="ADAC001503-PA"/>
    <property type="gene ID" value="ADAC001503"/>
</dbReference>
<feature type="chain" id="PRO_5010155857" description="Platelet-derived growth factor receptor-like protein" evidence="6">
    <location>
        <begin position="27"/>
        <end position="802"/>
    </location>
</feature>
<dbReference type="SMART" id="SM00409">
    <property type="entry name" value="IG"/>
    <property type="match status" value="4"/>
</dbReference>
<evidence type="ECO:0000256" key="5">
    <source>
        <dbReference type="SAM" id="Phobius"/>
    </source>
</evidence>
<gene>
    <name evidence="8" type="ORF">AND_001503</name>
</gene>
<dbReference type="InterPro" id="IPR013783">
    <property type="entry name" value="Ig-like_fold"/>
</dbReference>
<keyword evidence="5" id="KW-0472">Membrane</keyword>
<feature type="transmembrane region" description="Helical" evidence="5">
    <location>
        <begin position="755"/>
        <end position="777"/>
    </location>
</feature>
<dbReference type="VEuPathDB" id="VectorBase:ADAR2_004352"/>
<evidence type="ECO:0000256" key="2">
    <source>
        <dbReference type="ARBA" id="ARBA00019671"/>
    </source>
</evidence>
<reference evidence="8" key="2">
    <citation type="submission" date="2010-05" db="EMBL/GenBank/DDBJ databases">
        <authorList>
            <person name="Almeida L.G."/>
            <person name="Nicolas M.F."/>
            <person name="Souza R.C."/>
            <person name="Vasconcelos A.T.R."/>
        </authorList>
    </citation>
    <scope>NUCLEOTIDE SEQUENCE</scope>
</reference>
<sequence length="802" mass="90630">MEGTVLIITLSIMSIGMFDQLALVRAQDNAISDEADDSFDLPQIEWSVDEVVLGYGDTWNVSCKCNKPIAWKPFDPEYKWDPPNITVSIYKTTDINMPYGSMLIITNASALMVGRYYCGHFDKLEKDPDEMVLENVASSIYVYVEDPHQLVVPDPVKSYNNSEGVVVLCKPSYPDVFLELCDKTSKECAATPDPTKGFFIPDNLDSVPAELYCKANGMSYTVYPGESVNDGLLKPTIISNIGDIVPIDKTVRLTCSFEGPLNVNIQILWKMSPRYEPAEIDPTISVGEQTKSRSQWTPTQIFKRDLVIQKATLAHRRTYRCEAIEDNNNTYYHNFKLQVRETPDDFVILSAAHNQTVVNRRVNRNGEMLPIEIIIRYKSYPALSIFDSYQWSRDNGAAIITNGDYKHNVTEDYINLRINQPTVHDSDIYTLVVHAGTAKAMYNISIFVYDKPSLSMHNIMAAKGEPVYFLCGSVAYPLPEMWFFFQPCNEVPWGNCSMVIDAEAEWQEGTQETKLLIWSTVSYNLVADEPGIMYCKANNSEGNAMTHAYLLLEDVSEYITLEIVEPKGLITVGDNVTFTCSTFDTVQYNVDVVFEHNGRVDERIVIHEDSLIHKVQLTLYNVSLNHTGDISCHVIFTDNHKLPEKRSIHMEVIEAIAPHLRSGDVNQTLIVHVLKPIQLVCDVVGVPEPKITWFKDGEPFAYHMAKPTNTTSITIPYASPMHSGLYECMAENKKGNITITRIVTVRSTAWNQPPMYVTVVLLMLTIVFALSSVFFYMMMKKISRVLIVKTNHEQIAPLLESS</sequence>
<keyword evidence="5" id="KW-0812">Transmembrane</keyword>
<dbReference type="VEuPathDB" id="VectorBase:ADAC001503"/>
<dbReference type="STRING" id="43151.W5JRE3"/>
<evidence type="ECO:0000256" key="1">
    <source>
        <dbReference type="ARBA" id="ARBA00011360"/>
    </source>
</evidence>
<dbReference type="PANTHER" id="PTHR15360:SF4">
    <property type="entry name" value="PROTEIN KINASE DOMAIN-CONTAINING PROTEIN"/>
    <property type="match status" value="1"/>
</dbReference>
<dbReference type="InterPro" id="IPR003599">
    <property type="entry name" value="Ig_sub"/>
</dbReference>
<reference evidence="9" key="4">
    <citation type="submission" date="2015-06" db="UniProtKB">
        <authorList>
            <consortium name="EnsemblMetazoa"/>
        </authorList>
    </citation>
    <scope>IDENTIFICATION</scope>
</reference>
<dbReference type="eggNOG" id="KOG0200">
    <property type="taxonomic scope" value="Eukaryota"/>
</dbReference>
<dbReference type="Proteomes" id="UP000000673">
    <property type="component" value="Unassembled WGS sequence"/>
</dbReference>
<keyword evidence="6" id="KW-0732">Signal</keyword>
<keyword evidence="5" id="KW-1133">Transmembrane helix</keyword>
<feature type="domain" description="Ig-like" evidence="7">
    <location>
        <begin position="42"/>
        <end position="118"/>
    </location>
</feature>
<dbReference type="SUPFAM" id="SSF48726">
    <property type="entry name" value="Immunoglobulin"/>
    <property type="match status" value="4"/>
</dbReference>
<reference evidence="8 10" key="1">
    <citation type="journal article" date="2010" name="BMC Genomics">
        <title>Combination of measures distinguishes pre-miRNAs from other stem-loops in the genome of the newly sequenced Anopheles darlingi.</title>
        <authorList>
            <person name="Mendes N.D."/>
            <person name="Freitas A.T."/>
            <person name="Vasconcelos A.T."/>
            <person name="Sagot M.F."/>
        </authorList>
    </citation>
    <scope>NUCLEOTIDE SEQUENCE</scope>
</reference>
<reference evidence="8" key="3">
    <citation type="journal article" date="2013" name="Nucleic Acids Res.">
        <title>The genome of Anopheles darlingi, the main neotropical malaria vector.</title>
        <authorList>
            <person name="Marinotti O."/>
            <person name="Cerqueira G.C."/>
            <person name="de Almeida L.G."/>
            <person name="Ferro M.I."/>
            <person name="Loreto E.L."/>
            <person name="Zaha A."/>
            <person name="Teixeira S.M."/>
            <person name="Wespiser A.R."/>
            <person name="Almeida E Silva A."/>
            <person name="Schlindwein A.D."/>
            <person name="Pacheco A.C."/>
            <person name="Silva A.L."/>
            <person name="Graveley B.R."/>
            <person name="Walenz B.P."/>
            <person name="Lima Bde A."/>
            <person name="Ribeiro C.A."/>
            <person name="Nunes-Silva C.G."/>
            <person name="de Carvalho C.R."/>
            <person name="Soares C.M."/>
            <person name="de Menezes C.B."/>
            <person name="Matiolli C."/>
            <person name="Caffrey D."/>
            <person name="Araujo D.A."/>
            <person name="de Oliveira D.M."/>
            <person name="Golenbock D."/>
            <person name="Grisard E.C."/>
            <person name="Fantinatti-Garboggini F."/>
            <person name="de Carvalho F.M."/>
            <person name="Barcellos F.G."/>
            <person name="Prosdocimi F."/>
            <person name="May G."/>
            <person name="Azevedo Junior G.M."/>
            <person name="Guimaraes G.M."/>
            <person name="Goldman G.H."/>
            <person name="Padilha I.Q."/>
            <person name="Batista Jda S."/>
            <person name="Ferro J.A."/>
            <person name="Ribeiro J.M."/>
            <person name="Fietto J.L."/>
            <person name="Dabbas K.M."/>
            <person name="Cerdeira L."/>
            <person name="Agnez-Lima L.F."/>
            <person name="Brocchi M."/>
            <person name="de Carvalho M.O."/>
            <person name="Teixeira Mde M."/>
            <person name="Diniz Maia Mde M."/>
            <person name="Goldman M.H."/>
            <person name="Cruz Schneider M.P."/>
            <person name="Felipe M.S."/>
            <person name="Hungria M."/>
            <person name="Nicolas M.F."/>
            <person name="Pereira M."/>
            <person name="Montes M.A."/>
            <person name="Cantao M.E."/>
            <person name="Vincentz M."/>
            <person name="Rafael M.S."/>
            <person name="Silverman N."/>
            <person name="Stoco P.H."/>
            <person name="Souza R.C."/>
            <person name="Vicentini R."/>
            <person name="Gazzinelli R.T."/>
            <person name="Neves Rde O."/>
            <person name="Silva R."/>
            <person name="Astolfi-Filho S."/>
            <person name="Maciel T.E."/>
            <person name="Urmenyi T.P."/>
            <person name="Tadei W.P."/>
            <person name="Camargo E.P."/>
            <person name="de Vasconcelos A.T."/>
        </authorList>
    </citation>
    <scope>NUCLEOTIDE SEQUENCE</scope>
</reference>
<dbReference type="PANTHER" id="PTHR15360">
    <property type="entry name" value="PLATELET-DERIVED GROWTH FACTOR RECEPTOR LIKE"/>
    <property type="match status" value="1"/>
</dbReference>
<dbReference type="Pfam" id="PF07679">
    <property type="entry name" value="I-set"/>
    <property type="match status" value="1"/>
</dbReference>
<dbReference type="InterPro" id="IPR013098">
    <property type="entry name" value="Ig_I-set"/>
</dbReference>
<evidence type="ECO:0000313" key="8">
    <source>
        <dbReference type="EMBL" id="ETN66706.1"/>
    </source>
</evidence>
<evidence type="ECO:0000256" key="6">
    <source>
        <dbReference type="SAM" id="SignalP"/>
    </source>
</evidence>
<dbReference type="InterPro" id="IPR042495">
    <property type="entry name" value="PDGFRL"/>
</dbReference>
<evidence type="ECO:0000313" key="10">
    <source>
        <dbReference type="Proteomes" id="UP000000673"/>
    </source>
</evidence>
<dbReference type="EMBL" id="ADMH02000395">
    <property type="protein sequence ID" value="ETN66706.1"/>
    <property type="molecule type" value="Genomic_DNA"/>
</dbReference>
<evidence type="ECO:0000259" key="7">
    <source>
        <dbReference type="PROSITE" id="PS50835"/>
    </source>
</evidence>
<dbReference type="PROSITE" id="PS50835">
    <property type="entry name" value="IG_LIKE"/>
    <property type="match status" value="3"/>
</dbReference>
<name>W5JRE3_ANODA</name>
<keyword evidence="10" id="KW-1185">Reference proteome</keyword>
<dbReference type="FunFam" id="2.60.40.10:FF:000032">
    <property type="entry name" value="palladin isoform X1"/>
    <property type="match status" value="1"/>
</dbReference>
<dbReference type="OMA" id="ERREMMY"/>
<feature type="domain" description="Ig-like" evidence="7">
    <location>
        <begin position="235"/>
        <end position="338"/>
    </location>
</feature>
<evidence type="ECO:0000256" key="3">
    <source>
        <dbReference type="ARBA" id="ARBA00023157"/>
    </source>
</evidence>
<dbReference type="SMART" id="SM00408">
    <property type="entry name" value="IGc2"/>
    <property type="match status" value="1"/>
</dbReference>
<organism evidence="8">
    <name type="scientific">Anopheles darlingi</name>
    <name type="common">Mosquito</name>
    <dbReference type="NCBI Taxonomy" id="43151"/>
    <lineage>
        <taxon>Eukaryota</taxon>
        <taxon>Metazoa</taxon>
        <taxon>Ecdysozoa</taxon>
        <taxon>Arthropoda</taxon>
        <taxon>Hexapoda</taxon>
        <taxon>Insecta</taxon>
        <taxon>Pterygota</taxon>
        <taxon>Neoptera</taxon>
        <taxon>Endopterygota</taxon>
        <taxon>Diptera</taxon>
        <taxon>Nematocera</taxon>
        <taxon>Culicoidea</taxon>
        <taxon>Culicidae</taxon>
        <taxon>Anophelinae</taxon>
        <taxon>Anopheles</taxon>
    </lineage>
</organism>
<feature type="domain" description="Ig-like" evidence="7">
    <location>
        <begin position="658"/>
        <end position="744"/>
    </location>
</feature>
<keyword evidence="4" id="KW-0393">Immunoglobulin domain</keyword>
<comment type="subunit">
    <text evidence="1">Forms a complex composed of PDGFRL, TNK2 and GRB2.</text>
</comment>
<dbReference type="Gene3D" id="2.60.40.10">
    <property type="entry name" value="Immunoglobulins"/>
    <property type="match status" value="3"/>
</dbReference>